<keyword evidence="2" id="KW-1185">Reference proteome</keyword>
<comment type="caution">
    <text evidence="1">The sequence shown here is derived from an EMBL/GenBank/DDBJ whole genome shotgun (WGS) entry which is preliminary data.</text>
</comment>
<organism evidence="1 2">
    <name type="scientific">Gluconacetobacter sacchari DSM 12717</name>
    <dbReference type="NCBI Taxonomy" id="1307940"/>
    <lineage>
        <taxon>Bacteria</taxon>
        <taxon>Pseudomonadati</taxon>
        <taxon>Pseudomonadota</taxon>
        <taxon>Alphaproteobacteria</taxon>
        <taxon>Acetobacterales</taxon>
        <taxon>Acetobacteraceae</taxon>
        <taxon>Gluconacetobacter</taxon>
    </lineage>
</organism>
<proteinExistence type="predicted"/>
<accession>A0ABQ0P1T6</accession>
<evidence type="ECO:0000313" key="2">
    <source>
        <dbReference type="Proteomes" id="UP001060895"/>
    </source>
</evidence>
<evidence type="ECO:0000313" key="1">
    <source>
        <dbReference type="EMBL" id="GBQ18777.1"/>
    </source>
</evidence>
<sequence length="60" mass="6616">MPSAALHWVRGGEVSWAKGFVHCVWDFTRGISEMYEDSMVRARGGECLDDPFAVIVTLGA</sequence>
<gene>
    <name evidence="1" type="ORF">AA12717_0035</name>
</gene>
<dbReference type="Proteomes" id="UP001060895">
    <property type="component" value="Unassembled WGS sequence"/>
</dbReference>
<reference evidence="1" key="1">
    <citation type="submission" date="2013-04" db="EMBL/GenBank/DDBJ databases">
        <title>The genome sequencing project of 58 acetic acid bacteria.</title>
        <authorList>
            <person name="Okamoto-Kainuma A."/>
            <person name="Ishikawa M."/>
            <person name="Umino S."/>
            <person name="Koizumi Y."/>
            <person name="Shiwa Y."/>
            <person name="Yoshikawa H."/>
            <person name="Matsutani M."/>
            <person name="Matsushita K."/>
        </authorList>
    </citation>
    <scope>NUCLEOTIDE SEQUENCE</scope>
    <source>
        <strain evidence="1">DSM 12717</strain>
    </source>
</reference>
<dbReference type="EMBL" id="BAQP01000003">
    <property type="protein sequence ID" value="GBQ18777.1"/>
    <property type="molecule type" value="Genomic_DNA"/>
</dbReference>
<name>A0ABQ0P1T6_9PROT</name>
<protein>
    <submittedName>
        <fullName evidence="1">Uncharacterized protein</fullName>
    </submittedName>
</protein>